<dbReference type="Proteomes" id="UP001501411">
    <property type="component" value="Unassembled WGS sequence"/>
</dbReference>
<evidence type="ECO:0000313" key="3">
    <source>
        <dbReference type="EMBL" id="GAA4789193.1"/>
    </source>
</evidence>
<keyword evidence="1" id="KW-0472">Membrane</keyword>
<evidence type="ECO:0000259" key="2">
    <source>
        <dbReference type="Pfam" id="PF06580"/>
    </source>
</evidence>
<evidence type="ECO:0000313" key="4">
    <source>
        <dbReference type="Proteomes" id="UP001501411"/>
    </source>
</evidence>
<dbReference type="InterPro" id="IPR010559">
    <property type="entry name" value="Sig_transdc_His_kin_internal"/>
</dbReference>
<keyword evidence="1" id="KW-1133">Transmembrane helix</keyword>
<organism evidence="3 4">
    <name type="scientific">Olivibacter ginsenosidimutans</name>
    <dbReference type="NCBI Taxonomy" id="1176537"/>
    <lineage>
        <taxon>Bacteria</taxon>
        <taxon>Pseudomonadati</taxon>
        <taxon>Bacteroidota</taxon>
        <taxon>Sphingobacteriia</taxon>
        <taxon>Sphingobacteriales</taxon>
        <taxon>Sphingobacteriaceae</taxon>
        <taxon>Olivibacter</taxon>
    </lineage>
</organism>
<reference evidence="4" key="1">
    <citation type="journal article" date="2019" name="Int. J. Syst. Evol. Microbiol.">
        <title>The Global Catalogue of Microorganisms (GCM) 10K type strain sequencing project: providing services to taxonomists for standard genome sequencing and annotation.</title>
        <authorList>
            <consortium name="The Broad Institute Genomics Platform"/>
            <consortium name="The Broad Institute Genome Sequencing Center for Infectious Disease"/>
            <person name="Wu L."/>
            <person name="Ma J."/>
        </authorList>
    </citation>
    <scope>NUCLEOTIDE SEQUENCE [LARGE SCALE GENOMIC DNA]</scope>
    <source>
        <strain evidence="4">JCM 18200</strain>
    </source>
</reference>
<feature type="transmembrane region" description="Helical" evidence="1">
    <location>
        <begin position="78"/>
        <end position="96"/>
    </location>
</feature>
<keyword evidence="4" id="KW-1185">Reference proteome</keyword>
<dbReference type="Gene3D" id="3.30.565.10">
    <property type="entry name" value="Histidine kinase-like ATPase, C-terminal domain"/>
    <property type="match status" value="1"/>
</dbReference>
<evidence type="ECO:0000256" key="1">
    <source>
        <dbReference type="SAM" id="Phobius"/>
    </source>
</evidence>
<dbReference type="InterPro" id="IPR036890">
    <property type="entry name" value="HATPase_C_sf"/>
</dbReference>
<protein>
    <recommendedName>
        <fullName evidence="2">Signal transduction histidine kinase internal region domain-containing protein</fullName>
    </recommendedName>
</protein>
<dbReference type="EMBL" id="BAABIQ010000008">
    <property type="protein sequence ID" value="GAA4789193.1"/>
    <property type="molecule type" value="Genomic_DNA"/>
</dbReference>
<dbReference type="RefSeq" id="WP_345231316.1">
    <property type="nucleotide sequence ID" value="NZ_BAABIQ010000008.1"/>
</dbReference>
<comment type="caution">
    <text evidence="3">The sequence shown here is derived from an EMBL/GenBank/DDBJ whole genome shotgun (WGS) entry which is preliminary data.</text>
</comment>
<feature type="domain" description="Signal transduction histidine kinase internal region" evidence="2">
    <location>
        <begin position="164"/>
        <end position="240"/>
    </location>
</feature>
<gene>
    <name evidence="3" type="ORF">GCM10023231_16870</name>
</gene>
<sequence>MKQRKNTILTYPIILEVLVWILYVLMYKYSYHLEHDYFPPQMGQNFPYPILCLYACCSSLYLIFYYRYLVPKLLSKKRYTWLLGLSFVYIVILGTWNNRLTAYFFSLVSSMPEKAYFHALQQGYLDWNLITTDTIAFLAVGISIFSYRNEISRRKMETEHLKLQMQVLKAQLQPHFLFNALNGIYALSLNHPKDTSSSILLLSQLMHYILHDAAREEVPLKEELHFMNSYFAFERLRFPQATIHLQINDVDDTLTIPPLLFLPLIENSFKHGKQTAIDQAEIKANVALNEEGWLTFRIANERLPLSKLSTTKKSGIGLSNLRKRLERYYPDQHHLQVDQTENHYIAEFKIKIR</sequence>
<proteinExistence type="predicted"/>
<dbReference type="PANTHER" id="PTHR34220">
    <property type="entry name" value="SENSOR HISTIDINE KINASE YPDA"/>
    <property type="match status" value="1"/>
</dbReference>
<keyword evidence="1" id="KW-0812">Transmembrane</keyword>
<feature type="transmembrane region" description="Helical" evidence="1">
    <location>
        <begin position="7"/>
        <end position="26"/>
    </location>
</feature>
<accession>A0ABP9B1A5</accession>
<dbReference type="PANTHER" id="PTHR34220:SF7">
    <property type="entry name" value="SENSOR HISTIDINE KINASE YPDA"/>
    <property type="match status" value="1"/>
</dbReference>
<dbReference type="InterPro" id="IPR050640">
    <property type="entry name" value="Bact_2-comp_sensor_kinase"/>
</dbReference>
<name>A0ABP9B1A5_9SPHI</name>
<feature type="transmembrane region" description="Helical" evidence="1">
    <location>
        <begin position="46"/>
        <end position="66"/>
    </location>
</feature>
<dbReference type="Pfam" id="PF06580">
    <property type="entry name" value="His_kinase"/>
    <property type="match status" value="1"/>
</dbReference>
<feature type="transmembrane region" description="Helical" evidence="1">
    <location>
        <begin position="127"/>
        <end position="147"/>
    </location>
</feature>